<evidence type="ECO:0000313" key="3">
    <source>
        <dbReference type="Proteomes" id="UP000053611"/>
    </source>
</evidence>
<gene>
    <name evidence="2" type="ORF">CC85DRAFT_286361</name>
</gene>
<dbReference type="GeneID" id="28984098"/>
<dbReference type="AlphaFoldDB" id="A0A0J0XKH5"/>
<sequence>MLTALRAARAPRALVSLNACHSIAPHPLAAIAAGSCPRDCVGLAMNSKPCPVTTNTPLTSAPRRNARPLRTDGSGQVGAAR</sequence>
<evidence type="ECO:0000256" key="1">
    <source>
        <dbReference type="SAM" id="MobiDB-lite"/>
    </source>
</evidence>
<organism evidence="2 3">
    <name type="scientific">Cutaneotrichosporon oleaginosum</name>
    <dbReference type="NCBI Taxonomy" id="879819"/>
    <lineage>
        <taxon>Eukaryota</taxon>
        <taxon>Fungi</taxon>
        <taxon>Dikarya</taxon>
        <taxon>Basidiomycota</taxon>
        <taxon>Agaricomycotina</taxon>
        <taxon>Tremellomycetes</taxon>
        <taxon>Trichosporonales</taxon>
        <taxon>Trichosporonaceae</taxon>
        <taxon>Cutaneotrichosporon</taxon>
    </lineage>
</organism>
<proteinExistence type="predicted"/>
<feature type="region of interest" description="Disordered" evidence="1">
    <location>
        <begin position="51"/>
        <end position="81"/>
    </location>
</feature>
<name>A0A0J0XKH5_9TREE</name>
<dbReference type="RefSeq" id="XP_018278076.1">
    <property type="nucleotide sequence ID" value="XM_018423495.1"/>
</dbReference>
<dbReference type="EMBL" id="KQ087216">
    <property type="protein sequence ID" value="KLT41585.1"/>
    <property type="molecule type" value="Genomic_DNA"/>
</dbReference>
<reference evidence="2 3" key="1">
    <citation type="submission" date="2015-03" db="EMBL/GenBank/DDBJ databases">
        <title>Genomics and transcriptomics of the oil-accumulating basidiomycete yeast T. oleaginosus allow insights into substrate utilization and the diverse evolutionary trajectories of mating systems in fungi.</title>
        <authorList>
            <consortium name="DOE Joint Genome Institute"/>
            <person name="Kourist R."/>
            <person name="Kracht O."/>
            <person name="Bracharz F."/>
            <person name="Lipzen A."/>
            <person name="Nolan M."/>
            <person name="Ohm R."/>
            <person name="Grigoriev I."/>
            <person name="Sun S."/>
            <person name="Heitman J."/>
            <person name="Bruck T."/>
            <person name="Nowrousian M."/>
        </authorList>
    </citation>
    <scope>NUCLEOTIDE SEQUENCE [LARGE SCALE GENOMIC DNA]</scope>
    <source>
        <strain evidence="2 3">IBC0246</strain>
    </source>
</reference>
<protein>
    <submittedName>
        <fullName evidence="2">Uncharacterized protein</fullName>
    </submittedName>
</protein>
<dbReference type="Proteomes" id="UP000053611">
    <property type="component" value="Unassembled WGS sequence"/>
</dbReference>
<evidence type="ECO:0000313" key="2">
    <source>
        <dbReference type="EMBL" id="KLT41585.1"/>
    </source>
</evidence>
<keyword evidence="3" id="KW-1185">Reference proteome</keyword>
<accession>A0A0J0XKH5</accession>